<protein>
    <submittedName>
        <fullName evidence="1">Uncharacterized protein</fullName>
    </submittedName>
</protein>
<evidence type="ECO:0000313" key="3">
    <source>
        <dbReference type="Proteomes" id="UP001432180"/>
    </source>
</evidence>
<evidence type="ECO:0000313" key="1">
    <source>
        <dbReference type="EMBL" id="WPL15262.1"/>
    </source>
</evidence>
<dbReference type="EMBL" id="CP121472">
    <property type="protein sequence ID" value="WPL15318.1"/>
    <property type="molecule type" value="Genomic_DNA"/>
</dbReference>
<keyword evidence="3" id="KW-1185">Reference proteome</keyword>
<dbReference type="EMBL" id="CP121472">
    <property type="protein sequence ID" value="WPL15262.1"/>
    <property type="molecule type" value="Genomic_DNA"/>
</dbReference>
<organism evidence="1 3">
    <name type="scientific">Thiorhodovibrio winogradskyi</name>
    <dbReference type="NCBI Taxonomy" id="77007"/>
    <lineage>
        <taxon>Bacteria</taxon>
        <taxon>Pseudomonadati</taxon>
        <taxon>Pseudomonadota</taxon>
        <taxon>Gammaproteobacteria</taxon>
        <taxon>Chromatiales</taxon>
        <taxon>Chromatiaceae</taxon>
        <taxon>Thiorhodovibrio</taxon>
    </lineage>
</organism>
<proteinExistence type="predicted"/>
<evidence type="ECO:0000313" key="2">
    <source>
        <dbReference type="EMBL" id="WPL15318.1"/>
    </source>
</evidence>
<name>A0ABZ0S3T2_9GAMM</name>
<reference evidence="1 3" key="1">
    <citation type="journal article" date="2023" name="Microorganisms">
        <title>Thiorhodovibrio frisius and Trv. litoralis spp. nov., Two Novel Members from a Clade of Fastidious Purple Sulfur Bacteria That Exhibit Unique Red-Shifted Light-Harvesting Capabilities.</title>
        <authorList>
            <person name="Methner A."/>
            <person name="Kuzyk S.B."/>
            <person name="Petersen J."/>
            <person name="Bauer S."/>
            <person name="Brinkmann H."/>
            <person name="Sichau K."/>
            <person name="Wanner G."/>
            <person name="Wolf J."/>
            <person name="Neumann-Schaal M."/>
            <person name="Henke P."/>
            <person name="Tank M."/>
            <person name="Sproer C."/>
            <person name="Bunk B."/>
            <person name="Overmann J."/>
        </authorList>
    </citation>
    <scope>NUCLEOTIDE SEQUENCE [LARGE SCALE GENOMIC DNA]</scope>
    <source>
        <strain evidence="1 3">DSM 6702</strain>
    </source>
</reference>
<dbReference type="Proteomes" id="UP001432180">
    <property type="component" value="Chromosome"/>
</dbReference>
<sequence>MHSENRLKHPILLSIDSFAIGSQVTRLAPRILGR</sequence>
<accession>A0ABZ0S3T2</accession>
<gene>
    <name evidence="1" type="ORF">Thiowin_00147</name>
    <name evidence="2" type="ORF">Thiowin_00209</name>
</gene>